<dbReference type="RefSeq" id="WP_213756965.1">
    <property type="nucleotide sequence ID" value="NZ_JAHCQH010000022.1"/>
</dbReference>
<sequence length="263" mass="30139">MSVALQPDQPSFFPDEVQWRLGKYVYRLVDPRTNETFYVGKGTGNRVFEHARGEIEPDREALLPPKLDTIHQIKASGLQVVHLIHRHGLTETEAFLVEASLIDAYPNLTNAVGGHGSGEFGLMTAKEIMIKYGLPELPKSPPHRLVLINIRKLTDREGADDIYRLVRYCWRINKARAERADYILAVLRGVVLGAYKAHKWLPATPENFQPEISYADGSESHRFGFKGEKAPADVWEMYVGQYGKRIIQPELRHDQYPIRYWRC</sequence>
<name>A0ABS5RBF2_9HYPH</name>
<protein>
    <recommendedName>
        <fullName evidence="1">GIY-YIG domain-containing protein</fullName>
    </recommendedName>
</protein>
<dbReference type="CDD" id="cd10440">
    <property type="entry name" value="GIY-YIG_COG3680"/>
    <property type="match status" value="1"/>
</dbReference>
<comment type="caution">
    <text evidence="2">The sequence shown here is derived from an EMBL/GenBank/DDBJ whole genome shotgun (WGS) entry which is preliminary data.</text>
</comment>
<organism evidence="2 3">
    <name type="scientific">Ancylobacter radicis</name>
    <dbReference type="NCBI Taxonomy" id="2836179"/>
    <lineage>
        <taxon>Bacteria</taxon>
        <taxon>Pseudomonadati</taxon>
        <taxon>Pseudomonadota</taxon>
        <taxon>Alphaproteobacteria</taxon>
        <taxon>Hyphomicrobiales</taxon>
        <taxon>Xanthobacteraceae</taxon>
        <taxon>Ancylobacter</taxon>
    </lineage>
</organism>
<evidence type="ECO:0000313" key="2">
    <source>
        <dbReference type="EMBL" id="MBS9478990.1"/>
    </source>
</evidence>
<dbReference type="EMBL" id="JAHCQH010000022">
    <property type="protein sequence ID" value="MBS9478990.1"/>
    <property type="molecule type" value="Genomic_DNA"/>
</dbReference>
<dbReference type="PROSITE" id="PS50164">
    <property type="entry name" value="GIY_YIG"/>
    <property type="match status" value="1"/>
</dbReference>
<dbReference type="Proteomes" id="UP001166585">
    <property type="component" value="Unassembled WGS sequence"/>
</dbReference>
<evidence type="ECO:0000259" key="1">
    <source>
        <dbReference type="PROSITE" id="PS50164"/>
    </source>
</evidence>
<accession>A0ABS5RBF2</accession>
<gene>
    <name evidence="2" type="ORF">KIP89_17925</name>
</gene>
<feature type="domain" description="GIY-YIG" evidence="1">
    <location>
        <begin position="21"/>
        <end position="111"/>
    </location>
</feature>
<proteinExistence type="predicted"/>
<keyword evidence="3" id="KW-1185">Reference proteome</keyword>
<dbReference type="InterPro" id="IPR000305">
    <property type="entry name" value="GIY-YIG_endonuc"/>
</dbReference>
<evidence type="ECO:0000313" key="3">
    <source>
        <dbReference type="Proteomes" id="UP001166585"/>
    </source>
</evidence>
<reference evidence="2" key="1">
    <citation type="submission" date="2021-05" db="EMBL/GenBank/DDBJ databases">
        <authorList>
            <person name="Sun Q."/>
            <person name="Inoue M."/>
        </authorList>
    </citation>
    <scope>NUCLEOTIDE SEQUENCE</scope>
    <source>
        <strain evidence="2">VKM B-3255</strain>
    </source>
</reference>
<dbReference type="Pfam" id="PF22945">
    <property type="entry name" value="LEM-3_GIY-YIG"/>
    <property type="match status" value="1"/>
</dbReference>